<name>D8U4T1_VOLCA</name>
<accession>D8U4T1</accession>
<dbReference type="AlphaFoldDB" id="D8U4T1"/>
<proteinExistence type="predicted"/>
<evidence type="ECO:0000313" key="1">
    <source>
        <dbReference type="EMBL" id="EFJ45330.1"/>
    </source>
</evidence>
<dbReference type="GeneID" id="9616182"/>
<dbReference type="InterPro" id="IPR011990">
    <property type="entry name" value="TPR-like_helical_dom_sf"/>
</dbReference>
<protein>
    <submittedName>
        <fullName evidence="1">Uncharacterized protein</fullName>
    </submittedName>
</protein>
<reference evidence="1 2" key="1">
    <citation type="journal article" date="2010" name="Science">
        <title>Genomic analysis of organismal complexity in the multicellular green alga Volvox carteri.</title>
        <authorList>
            <person name="Prochnik S.E."/>
            <person name="Umen J."/>
            <person name="Nedelcu A.M."/>
            <person name="Hallmann A."/>
            <person name="Miller S.M."/>
            <person name="Nishii I."/>
            <person name="Ferris P."/>
            <person name="Kuo A."/>
            <person name="Mitros T."/>
            <person name="Fritz-Laylin L.K."/>
            <person name="Hellsten U."/>
            <person name="Chapman J."/>
            <person name="Simakov O."/>
            <person name="Rensing S.A."/>
            <person name="Terry A."/>
            <person name="Pangilinan J."/>
            <person name="Kapitonov V."/>
            <person name="Jurka J."/>
            <person name="Salamov A."/>
            <person name="Shapiro H."/>
            <person name="Schmutz J."/>
            <person name="Grimwood J."/>
            <person name="Lindquist E."/>
            <person name="Lucas S."/>
            <person name="Grigoriev I.V."/>
            <person name="Schmitt R."/>
            <person name="Kirk D."/>
            <person name="Rokhsar D.S."/>
        </authorList>
    </citation>
    <scope>NUCLEOTIDE SEQUENCE [LARGE SCALE GENOMIC DNA]</scope>
    <source>
        <strain evidence="2">f. Nagariensis / Eve</strain>
    </source>
</reference>
<keyword evidence="2" id="KW-1185">Reference proteome</keyword>
<dbReference type="KEGG" id="vcn:VOLCADRAFT_94437"/>
<organism evidence="2">
    <name type="scientific">Volvox carteri f. nagariensis</name>
    <dbReference type="NCBI Taxonomy" id="3068"/>
    <lineage>
        <taxon>Eukaryota</taxon>
        <taxon>Viridiplantae</taxon>
        <taxon>Chlorophyta</taxon>
        <taxon>core chlorophytes</taxon>
        <taxon>Chlorophyceae</taxon>
        <taxon>CS clade</taxon>
        <taxon>Chlamydomonadales</taxon>
        <taxon>Volvocaceae</taxon>
        <taxon>Volvox</taxon>
    </lineage>
</organism>
<dbReference type="SUPFAM" id="SSF48452">
    <property type="entry name" value="TPR-like"/>
    <property type="match status" value="1"/>
</dbReference>
<sequence>MPKRCFKLGMQGQFAGTAMVMHAPQTHHARQRLPCTRSYQLARYGNHYRRDTVCNHDPCEELGFGHLSPVATIHSYDDDFAALVERAVALAEAGDFHQAAQGFRDALAAASRGAATAFGPAPADMIHAVAGSGCSGDPGSSPTTAGAAAQTAADCPLTVEAHACARGLTAAGASAGRVDGGLSSGSGGVGSAPGGRAHGRQKVAEVHDMLAQCLMDIAVTAEVEEGEANEADAMARAGNTEAEAGLAVEQLQMPALAVWEEALYHAAEACRLSPQWVPARLTYGRCLRNCGLLEEALRELNSAVQILEGNRCASGRGEPSASRLAMTVESGAKVAATAAEPYLTPLPGEPSAVRLSCGRYHQHQPVPEALAAREGTLVPYEYGDAGPCTTDSDRDLGLMAEVVEELAEVSELWQQRLARHVGLRGLQVQQNAGLVGEGPGRRVWECGIVLAAYLVRCMAPSRLADLSPVLPAAMACLNSNAALIEAAGGSAEEFMTIPPSVNLYECSLVRFPRQVRLGRRHKVV</sequence>
<dbReference type="EMBL" id="GL378358">
    <property type="protein sequence ID" value="EFJ45330.1"/>
    <property type="molecule type" value="Genomic_DNA"/>
</dbReference>
<gene>
    <name evidence="1" type="ORF">VOLCADRAFT_94437</name>
</gene>
<dbReference type="Proteomes" id="UP000001058">
    <property type="component" value="Unassembled WGS sequence"/>
</dbReference>
<dbReference type="OrthoDB" id="413520at2759"/>
<evidence type="ECO:0000313" key="2">
    <source>
        <dbReference type="Proteomes" id="UP000001058"/>
    </source>
</evidence>
<dbReference type="InParanoid" id="D8U4T1"/>
<dbReference type="RefSeq" id="XP_002953706.1">
    <property type="nucleotide sequence ID" value="XM_002953660.1"/>
</dbReference>
<dbReference type="Gene3D" id="1.25.40.10">
    <property type="entry name" value="Tetratricopeptide repeat domain"/>
    <property type="match status" value="1"/>
</dbReference>